<proteinExistence type="predicted"/>
<dbReference type="InterPro" id="IPR003593">
    <property type="entry name" value="AAA+_ATPase"/>
</dbReference>
<dbReference type="InterPro" id="IPR039421">
    <property type="entry name" value="Type_1_exporter"/>
</dbReference>
<evidence type="ECO:0000256" key="8">
    <source>
        <dbReference type="ARBA" id="ARBA00022989"/>
    </source>
</evidence>
<dbReference type="EMBL" id="SNXS01000005">
    <property type="protein sequence ID" value="TDP63025.1"/>
    <property type="molecule type" value="Genomic_DNA"/>
</dbReference>
<dbReference type="GO" id="GO:0005524">
    <property type="term" value="F:ATP binding"/>
    <property type="evidence" value="ECO:0007669"/>
    <property type="project" value="UniProtKB-KW"/>
</dbReference>
<gene>
    <name evidence="14" type="ORF">DES47_10525</name>
</gene>
<feature type="transmembrane region" description="Helical" evidence="11">
    <location>
        <begin position="274"/>
        <end position="291"/>
    </location>
</feature>
<evidence type="ECO:0000256" key="11">
    <source>
        <dbReference type="SAM" id="Phobius"/>
    </source>
</evidence>
<evidence type="ECO:0000256" key="7">
    <source>
        <dbReference type="ARBA" id="ARBA00022967"/>
    </source>
</evidence>
<dbReference type="PROSITE" id="PS50929">
    <property type="entry name" value="ABC_TM1F"/>
    <property type="match status" value="1"/>
</dbReference>
<feature type="transmembrane region" description="Helical" evidence="11">
    <location>
        <begin position="245"/>
        <end position="268"/>
    </location>
</feature>
<comment type="caution">
    <text evidence="14">The sequence shown here is derived from an EMBL/GenBank/DDBJ whole genome shotgun (WGS) entry which is preliminary data.</text>
</comment>
<dbReference type="InterPro" id="IPR027417">
    <property type="entry name" value="P-loop_NTPase"/>
</dbReference>
<evidence type="ECO:0000256" key="5">
    <source>
        <dbReference type="ARBA" id="ARBA00022741"/>
    </source>
</evidence>
<evidence type="ECO:0000256" key="6">
    <source>
        <dbReference type="ARBA" id="ARBA00022840"/>
    </source>
</evidence>
<feature type="domain" description="ABC transmembrane type-1" evidence="13">
    <location>
        <begin position="24"/>
        <end position="306"/>
    </location>
</feature>
<feature type="transmembrane region" description="Helical" evidence="11">
    <location>
        <begin position="163"/>
        <end position="181"/>
    </location>
</feature>
<dbReference type="PANTHER" id="PTHR43394">
    <property type="entry name" value="ATP-DEPENDENT PERMEASE MDL1, MITOCHONDRIAL"/>
    <property type="match status" value="1"/>
</dbReference>
<dbReference type="RefSeq" id="WP_133702223.1">
    <property type="nucleotide sequence ID" value="NZ_SNXS01000005.1"/>
</dbReference>
<dbReference type="OrthoDB" id="8554730at2"/>
<dbReference type="SUPFAM" id="SSF52540">
    <property type="entry name" value="P-loop containing nucleoside triphosphate hydrolases"/>
    <property type="match status" value="1"/>
</dbReference>
<dbReference type="CDD" id="cd18552">
    <property type="entry name" value="ABC_6TM_MsbA_like"/>
    <property type="match status" value="1"/>
</dbReference>
<evidence type="ECO:0000256" key="2">
    <source>
        <dbReference type="ARBA" id="ARBA00022448"/>
    </source>
</evidence>
<reference evidence="14 15" key="1">
    <citation type="submission" date="2019-03" db="EMBL/GenBank/DDBJ databases">
        <title>Genomic Encyclopedia of Type Strains, Phase IV (KMG-IV): sequencing the most valuable type-strain genomes for metagenomic binning, comparative biology and taxonomic classification.</title>
        <authorList>
            <person name="Goeker M."/>
        </authorList>
    </citation>
    <scope>NUCLEOTIDE SEQUENCE [LARGE SCALE GENOMIC DNA]</scope>
    <source>
        <strain evidence="14 15">DSM 16998</strain>
    </source>
</reference>
<dbReference type="InParanoid" id="A0A4R6QLE6"/>
<dbReference type="InterPro" id="IPR003439">
    <property type="entry name" value="ABC_transporter-like_ATP-bd"/>
</dbReference>
<evidence type="ECO:0000256" key="9">
    <source>
        <dbReference type="ARBA" id="ARBA00023055"/>
    </source>
</evidence>
<keyword evidence="2" id="KW-0813">Transport</keyword>
<dbReference type="AlphaFoldDB" id="A0A4R6QLE6"/>
<keyword evidence="10 11" id="KW-0472">Membrane</keyword>
<dbReference type="InterPro" id="IPR011527">
    <property type="entry name" value="ABC1_TM_dom"/>
</dbReference>
<dbReference type="GO" id="GO:0005886">
    <property type="term" value="C:plasma membrane"/>
    <property type="evidence" value="ECO:0007669"/>
    <property type="project" value="UniProtKB-SubCell"/>
</dbReference>
<keyword evidence="6 14" id="KW-0067">ATP-binding</keyword>
<dbReference type="FunFam" id="3.40.50.300:FF:000221">
    <property type="entry name" value="Multidrug ABC transporter ATP-binding protein"/>
    <property type="match status" value="1"/>
</dbReference>
<keyword evidence="3" id="KW-1003">Cell membrane</keyword>
<dbReference type="Pfam" id="PF00005">
    <property type="entry name" value="ABC_tran"/>
    <property type="match status" value="1"/>
</dbReference>
<dbReference type="PANTHER" id="PTHR43394:SF1">
    <property type="entry name" value="ATP-BINDING CASSETTE SUB-FAMILY B MEMBER 10, MITOCHONDRIAL"/>
    <property type="match status" value="1"/>
</dbReference>
<keyword evidence="4 11" id="KW-0812">Transmembrane</keyword>
<dbReference type="PROSITE" id="PS00211">
    <property type="entry name" value="ABC_TRANSPORTER_1"/>
    <property type="match status" value="1"/>
</dbReference>
<dbReference type="GO" id="GO:0006869">
    <property type="term" value="P:lipid transport"/>
    <property type="evidence" value="ECO:0007669"/>
    <property type="project" value="UniProtKB-KW"/>
</dbReference>
<dbReference type="GO" id="GO:0016887">
    <property type="term" value="F:ATP hydrolysis activity"/>
    <property type="evidence" value="ECO:0007669"/>
    <property type="project" value="InterPro"/>
</dbReference>
<dbReference type="GO" id="GO:0015421">
    <property type="term" value="F:ABC-type oligopeptide transporter activity"/>
    <property type="evidence" value="ECO:0007669"/>
    <property type="project" value="TreeGrafter"/>
</dbReference>
<dbReference type="PROSITE" id="PS50893">
    <property type="entry name" value="ABC_TRANSPORTER_2"/>
    <property type="match status" value="1"/>
</dbReference>
<evidence type="ECO:0000259" key="12">
    <source>
        <dbReference type="PROSITE" id="PS50893"/>
    </source>
</evidence>
<dbReference type="Pfam" id="PF00664">
    <property type="entry name" value="ABC_membrane"/>
    <property type="match status" value="1"/>
</dbReference>
<dbReference type="SMART" id="SM00382">
    <property type="entry name" value="AAA"/>
    <property type="match status" value="1"/>
</dbReference>
<protein>
    <submittedName>
        <fullName evidence="14">Subfamily B ATP-binding cassette protein MsbA</fullName>
    </submittedName>
</protein>
<evidence type="ECO:0000313" key="14">
    <source>
        <dbReference type="EMBL" id="TDP63025.1"/>
    </source>
</evidence>
<organism evidence="14 15">
    <name type="scientific">Roseateles toxinivorans</name>
    <dbReference type="NCBI Taxonomy" id="270368"/>
    <lineage>
        <taxon>Bacteria</taxon>
        <taxon>Pseudomonadati</taxon>
        <taxon>Pseudomonadota</taxon>
        <taxon>Betaproteobacteria</taxon>
        <taxon>Burkholderiales</taxon>
        <taxon>Sphaerotilaceae</taxon>
        <taxon>Roseateles</taxon>
    </lineage>
</organism>
<evidence type="ECO:0000256" key="10">
    <source>
        <dbReference type="ARBA" id="ARBA00023136"/>
    </source>
</evidence>
<name>A0A4R6QLE6_9BURK</name>
<comment type="subcellular location">
    <subcellularLocation>
        <location evidence="1">Cell membrane</location>
        <topology evidence="1">Multi-pass membrane protein</topology>
    </subcellularLocation>
</comment>
<evidence type="ECO:0000313" key="15">
    <source>
        <dbReference type="Proteomes" id="UP000295361"/>
    </source>
</evidence>
<sequence>MTAKPPSPARRFWAFVRPHRKGLVVSVLAFLLASATEPLVPWLLKFVLDEGFTSEMSFPIWAVPLTLIGLFAARGLFAFSGAYMMNRTASRTVLDIRQALMRSVIRADAKLFSHMTPAEAVTKVVSNPHELTNLMSGALTTILRDGSTSIVMLAYLFYLNWRLTLLTLVVVPVLGVAVRLIHKRAKRLGTQAYDSQMRLVSVVDDIARAWRVVRTFDAGAWEAARFEREARHLQRMTLKNAASSALMSPVSQVVASVGLAIILTLALVQAQQQRATVGEFVAFITAMLLLISKVRHLTDVSQPVLSSLVVARGCFELLDVPPEPDGGTLSLDQCRGDISFDAVILQYDGAERAALNGFTLQVGAGQTIALVGASGAGKSTIVSALLGFVAPNRGHITLDGVDIQQLKKASLRRQFAVVSQDIVLFDGSLADNVIYASPRDEARLERSLRAANLWDFAVSQPQGLQTLVGANGSRLSGGQRQRLAIARALYKDAPIWVFDEATSALDTESERAVQQALEQWHGRKTLIVIAHRLSTVRHADCIHVLADGRVIEQGRHEELMALGTAYAAMVAAQHQ</sequence>
<accession>A0A4R6QLE6</accession>
<dbReference type="FunCoup" id="A0A4R6QLE6">
    <property type="interactions" value="545"/>
</dbReference>
<feature type="transmembrane region" description="Helical" evidence="11">
    <location>
        <begin position="60"/>
        <end position="84"/>
    </location>
</feature>
<dbReference type="SUPFAM" id="SSF90123">
    <property type="entry name" value="ABC transporter transmembrane region"/>
    <property type="match status" value="1"/>
</dbReference>
<keyword evidence="15" id="KW-1185">Reference proteome</keyword>
<dbReference type="Proteomes" id="UP000295361">
    <property type="component" value="Unassembled WGS sequence"/>
</dbReference>
<evidence type="ECO:0000256" key="1">
    <source>
        <dbReference type="ARBA" id="ARBA00004651"/>
    </source>
</evidence>
<dbReference type="InterPro" id="IPR017871">
    <property type="entry name" value="ABC_transporter-like_CS"/>
</dbReference>
<dbReference type="InterPro" id="IPR036640">
    <property type="entry name" value="ABC1_TM_sf"/>
</dbReference>
<dbReference type="Gene3D" id="1.20.1560.10">
    <property type="entry name" value="ABC transporter type 1, transmembrane domain"/>
    <property type="match status" value="1"/>
</dbReference>
<keyword evidence="5" id="KW-0547">Nucleotide-binding</keyword>
<evidence type="ECO:0000256" key="3">
    <source>
        <dbReference type="ARBA" id="ARBA00022475"/>
    </source>
</evidence>
<keyword evidence="7" id="KW-1278">Translocase</keyword>
<evidence type="ECO:0000256" key="4">
    <source>
        <dbReference type="ARBA" id="ARBA00022692"/>
    </source>
</evidence>
<feature type="domain" description="ABC transporter" evidence="12">
    <location>
        <begin position="338"/>
        <end position="572"/>
    </location>
</feature>
<keyword evidence="9" id="KW-0445">Lipid transport</keyword>
<dbReference type="Gene3D" id="3.40.50.300">
    <property type="entry name" value="P-loop containing nucleotide triphosphate hydrolases"/>
    <property type="match status" value="1"/>
</dbReference>
<keyword evidence="8 11" id="KW-1133">Transmembrane helix</keyword>
<evidence type="ECO:0000259" key="13">
    <source>
        <dbReference type="PROSITE" id="PS50929"/>
    </source>
</evidence>